<feature type="non-terminal residue" evidence="1">
    <location>
        <position position="1"/>
    </location>
</feature>
<feature type="non-terminal residue" evidence="1">
    <location>
        <position position="36"/>
    </location>
</feature>
<organism evidence="1 2">
    <name type="scientific">Haematococcus lacustris</name>
    <name type="common">Green alga</name>
    <name type="synonym">Haematococcus pluvialis</name>
    <dbReference type="NCBI Taxonomy" id="44745"/>
    <lineage>
        <taxon>Eukaryota</taxon>
        <taxon>Viridiplantae</taxon>
        <taxon>Chlorophyta</taxon>
        <taxon>core chlorophytes</taxon>
        <taxon>Chlorophyceae</taxon>
        <taxon>CS clade</taxon>
        <taxon>Chlamydomonadales</taxon>
        <taxon>Haematococcaceae</taxon>
        <taxon>Haematococcus</taxon>
    </lineage>
</organism>
<comment type="caution">
    <text evidence="1">The sequence shown here is derived from an EMBL/GenBank/DDBJ whole genome shotgun (WGS) entry which is preliminary data.</text>
</comment>
<dbReference type="Proteomes" id="UP000485058">
    <property type="component" value="Unassembled WGS sequence"/>
</dbReference>
<accession>A0A6A0AFW3</accession>
<dbReference type="EMBL" id="BLLF01005425">
    <property type="protein sequence ID" value="GFH31183.1"/>
    <property type="molecule type" value="Genomic_DNA"/>
</dbReference>
<dbReference type="AlphaFoldDB" id="A0A6A0AFW3"/>
<keyword evidence="2" id="KW-1185">Reference proteome</keyword>
<evidence type="ECO:0000313" key="2">
    <source>
        <dbReference type="Proteomes" id="UP000485058"/>
    </source>
</evidence>
<protein>
    <submittedName>
        <fullName evidence="1">Uncharacterized protein</fullName>
    </submittedName>
</protein>
<proteinExistence type="predicted"/>
<evidence type="ECO:0000313" key="1">
    <source>
        <dbReference type="EMBL" id="GFH31183.1"/>
    </source>
</evidence>
<sequence length="36" mass="3913">MKALMKRMGGHPYSTMTVMPKVVSPGAPLRENLVAL</sequence>
<name>A0A6A0AFW3_HAELA</name>
<reference evidence="1 2" key="1">
    <citation type="submission" date="2020-02" db="EMBL/GenBank/DDBJ databases">
        <title>Draft genome sequence of Haematococcus lacustris strain NIES-144.</title>
        <authorList>
            <person name="Morimoto D."/>
            <person name="Nakagawa S."/>
            <person name="Yoshida T."/>
            <person name="Sawayama S."/>
        </authorList>
    </citation>
    <scope>NUCLEOTIDE SEQUENCE [LARGE SCALE GENOMIC DNA]</scope>
    <source>
        <strain evidence="1 2">NIES-144</strain>
    </source>
</reference>
<gene>
    <name evidence="1" type="ORF">HaLaN_30170</name>
</gene>